<gene>
    <name evidence="2" type="ORF">ENS06_08875</name>
</gene>
<dbReference type="Gene3D" id="1.20.141.10">
    <property type="entry name" value="Chitosanase, subunit A, domain 1"/>
    <property type="match status" value="1"/>
</dbReference>
<dbReference type="InterPro" id="IPR023346">
    <property type="entry name" value="Lysozyme-like_dom_sf"/>
</dbReference>
<dbReference type="InterPro" id="IPR000400">
    <property type="entry name" value="Glyco_hydro_46"/>
</dbReference>
<evidence type="ECO:0000259" key="1">
    <source>
        <dbReference type="Pfam" id="PF01471"/>
    </source>
</evidence>
<dbReference type="SUPFAM" id="SSF53955">
    <property type="entry name" value="Lysozyme-like"/>
    <property type="match status" value="1"/>
</dbReference>
<dbReference type="Gene3D" id="1.10.101.10">
    <property type="entry name" value="PGBD-like superfamily/PGBD"/>
    <property type="match status" value="1"/>
</dbReference>
<accession>A0A832EAM7</accession>
<organism evidence="2">
    <name type="scientific">Desulfacinum infernum</name>
    <dbReference type="NCBI Taxonomy" id="35837"/>
    <lineage>
        <taxon>Bacteria</taxon>
        <taxon>Pseudomonadati</taxon>
        <taxon>Thermodesulfobacteriota</taxon>
        <taxon>Syntrophobacteria</taxon>
        <taxon>Syntrophobacterales</taxon>
        <taxon>Syntrophobacteraceae</taxon>
        <taxon>Desulfacinum</taxon>
    </lineage>
</organism>
<proteinExistence type="predicted"/>
<dbReference type="InterPro" id="IPR002477">
    <property type="entry name" value="Peptidoglycan-bd-like"/>
</dbReference>
<dbReference type="GO" id="GO:0005975">
    <property type="term" value="P:carbohydrate metabolic process"/>
    <property type="evidence" value="ECO:0007669"/>
    <property type="project" value="InterPro"/>
</dbReference>
<dbReference type="InterPro" id="IPR036365">
    <property type="entry name" value="PGBD-like_sf"/>
</dbReference>
<dbReference type="Pfam" id="PF01374">
    <property type="entry name" value="Glyco_hydro_46"/>
    <property type="match status" value="1"/>
</dbReference>
<protein>
    <submittedName>
        <fullName evidence="2">Chitosanase</fullName>
    </submittedName>
</protein>
<dbReference type="InterPro" id="IPR036366">
    <property type="entry name" value="PGBDSf"/>
</dbReference>
<dbReference type="Pfam" id="PF01471">
    <property type="entry name" value="PG_binding_1"/>
    <property type="match status" value="1"/>
</dbReference>
<name>A0A832EAM7_9BACT</name>
<dbReference type="EMBL" id="DSTK01000026">
    <property type="protein sequence ID" value="HFK97417.1"/>
    <property type="molecule type" value="Genomic_DNA"/>
</dbReference>
<feature type="domain" description="Peptidoglycan binding-like" evidence="1">
    <location>
        <begin position="253"/>
        <end position="309"/>
    </location>
</feature>
<evidence type="ECO:0000313" key="2">
    <source>
        <dbReference type="EMBL" id="HFK97417.1"/>
    </source>
</evidence>
<sequence>MLSELQKKAAQAIVNVFETGRPQGDYGKVTYHPKDPGELTYGRSQTTLASGNLYLLVRDYCAAPDAAFGPDLSIYLDRLANRDRSLNFDERLKGLLREAGQDPVMRDCQDRFFDRVYWEPSLTAAKNMAIASALGVSVVYDSRVHGSWQRLRDLTTDQMGNPSQVGEKAWIEGYVRRRRDWLAQHSNALLRKTVYRMESFRSLMDQDKWGLELPFVVRGVLIDASVLLEPAVRVSAEDADAARLLRLQTPALRGSDVRRLQEALVRAGHAVTVDGVFGPETAQAVRAFQKASGHLKADGIVGPATRAALGLES</sequence>
<dbReference type="GO" id="GO:0005576">
    <property type="term" value="C:extracellular region"/>
    <property type="evidence" value="ECO:0007669"/>
    <property type="project" value="InterPro"/>
</dbReference>
<dbReference type="AlphaFoldDB" id="A0A832EAM7"/>
<dbReference type="GO" id="GO:0016977">
    <property type="term" value="F:chitosanase activity"/>
    <property type="evidence" value="ECO:0007669"/>
    <property type="project" value="InterPro"/>
</dbReference>
<dbReference type="SUPFAM" id="SSF47090">
    <property type="entry name" value="PGBD-like"/>
    <property type="match status" value="1"/>
</dbReference>
<reference evidence="2" key="1">
    <citation type="journal article" date="2020" name="mSystems">
        <title>Genome- and Community-Level Interaction Insights into Carbon Utilization and Element Cycling Functions of Hydrothermarchaeota in Hydrothermal Sediment.</title>
        <authorList>
            <person name="Zhou Z."/>
            <person name="Liu Y."/>
            <person name="Xu W."/>
            <person name="Pan J."/>
            <person name="Luo Z.H."/>
            <person name="Li M."/>
        </authorList>
    </citation>
    <scope>NUCLEOTIDE SEQUENCE [LARGE SCALE GENOMIC DNA]</scope>
    <source>
        <strain evidence="2">SpSt-456</strain>
    </source>
</reference>
<comment type="caution">
    <text evidence="2">The sequence shown here is derived from an EMBL/GenBank/DDBJ whole genome shotgun (WGS) entry which is preliminary data.</text>
</comment>